<evidence type="ECO:0000313" key="1">
    <source>
        <dbReference type="EMBL" id="CUN04776.1"/>
    </source>
</evidence>
<gene>
    <name evidence="1" type="ORF">ERS852420_02357</name>
</gene>
<keyword evidence="1" id="KW-0808">Transferase</keyword>
<reference evidence="1 2" key="1">
    <citation type="submission" date="2015-09" db="EMBL/GenBank/DDBJ databases">
        <authorList>
            <consortium name="Pathogen Informatics"/>
        </authorList>
    </citation>
    <scope>NUCLEOTIDE SEQUENCE [LARGE SCALE GENOMIC DNA]</scope>
    <source>
        <strain evidence="1 2">2789STDY5608863</strain>
    </source>
</reference>
<evidence type="ECO:0000313" key="2">
    <source>
        <dbReference type="Proteomes" id="UP000095495"/>
    </source>
</evidence>
<dbReference type="Proteomes" id="UP000095495">
    <property type="component" value="Unassembled WGS sequence"/>
</dbReference>
<dbReference type="GO" id="GO:0008168">
    <property type="term" value="F:methyltransferase activity"/>
    <property type="evidence" value="ECO:0007669"/>
    <property type="project" value="UniProtKB-KW"/>
</dbReference>
<proteinExistence type="predicted"/>
<sequence>MRKYKLISALAEETAKEVVRNEENWRRYLNTASGLYKYSFKEQLLIYAQRPDATACASIEIWNEKMHCWVNKGAKGIALIDEDSFSGLKYVFDISDVHKARRIGQFPNLLEMREEHMESVISRLEKIYGDTDREAGFVGRIREIAGRIAEDCYKELASDMEYLKEHCFSEK</sequence>
<name>A0A173TRE6_9FIRM</name>
<accession>A0A173TRE6</accession>
<organism evidence="1 2">
    <name type="scientific">Roseburia faecis</name>
    <dbReference type="NCBI Taxonomy" id="301302"/>
    <lineage>
        <taxon>Bacteria</taxon>
        <taxon>Bacillati</taxon>
        <taxon>Bacillota</taxon>
        <taxon>Clostridia</taxon>
        <taxon>Lachnospirales</taxon>
        <taxon>Lachnospiraceae</taxon>
        <taxon>Roseburia</taxon>
    </lineage>
</organism>
<dbReference type="EMBL" id="CYXV01000010">
    <property type="protein sequence ID" value="CUN04776.1"/>
    <property type="molecule type" value="Genomic_DNA"/>
</dbReference>
<dbReference type="AlphaFoldDB" id="A0A173TRE6"/>
<dbReference type="RefSeq" id="WP_055263188.1">
    <property type="nucleotide sequence ID" value="NZ_CYXV01000010.1"/>
</dbReference>
<keyword evidence="1" id="KW-0489">Methyltransferase</keyword>
<dbReference type="GO" id="GO:0032259">
    <property type="term" value="P:methylation"/>
    <property type="evidence" value="ECO:0007669"/>
    <property type="project" value="UniProtKB-KW"/>
</dbReference>
<protein>
    <submittedName>
        <fullName evidence="1">DNA methylase</fullName>
    </submittedName>
</protein>